<evidence type="ECO:0000313" key="1">
    <source>
        <dbReference type="EMBL" id="KFB36183.1"/>
    </source>
</evidence>
<proteinExistence type="predicted"/>
<keyword evidence="3" id="KW-1185">Reference proteome</keyword>
<reference evidence="1 3" key="1">
    <citation type="journal article" date="2014" name="BMC Genomics">
        <title>Genome sequence of Anopheles sinensis provides insight into genetics basis of mosquito competence for malaria parasites.</title>
        <authorList>
            <person name="Zhou D."/>
            <person name="Zhang D."/>
            <person name="Ding G."/>
            <person name="Shi L."/>
            <person name="Hou Q."/>
            <person name="Ye Y."/>
            <person name="Xu Y."/>
            <person name="Zhou H."/>
            <person name="Xiong C."/>
            <person name="Li S."/>
            <person name="Yu J."/>
            <person name="Hong S."/>
            <person name="Yu X."/>
            <person name="Zou P."/>
            <person name="Chen C."/>
            <person name="Chang X."/>
            <person name="Wang W."/>
            <person name="Lv Y."/>
            <person name="Sun Y."/>
            <person name="Ma L."/>
            <person name="Shen B."/>
            <person name="Zhu C."/>
        </authorList>
    </citation>
    <scope>NUCLEOTIDE SEQUENCE [LARGE SCALE GENOMIC DNA]</scope>
</reference>
<name>A0A084VDY9_ANOSI</name>
<organism evidence="1">
    <name type="scientific">Anopheles sinensis</name>
    <name type="common">Mosquito</name>
    <dbReference type="NCBI Taxonomy" id="74873"/>
    <lineage>
        <taxon>Eukaryota</taxon>
        <taxon>Metazoa</taxon>
        <taxon>Ecdysozoa</taxon>
        <taxon>Arthropoda</taxon>
        <taxon>Hexapoda</taxon>
        <taxon>Insecta</taxon>
        <taxon>Pterygota</taxon>
        <taxon>Neoptera</taxon>
        <taxon>Endopterygota</taxon>
        <taxon>Diptera</taxon>
        <taxon>Nematocera</taxon>
        <taxon>Culicoidea</taxon>
        <taxon>Culicidae</taxon>
        <taxon>Anophelinae</taxon>
        <taxon>Anopheles</taxon>
    </lineage>
</organism>
<evidence type="ECO:0000313" key="3">
    <source>
        <dbReference type="Proteomes" id="UP000030765"/>
    </source>
</evidence>
<sequence length="247" mass="26913">MTSWCGENQIIHGPLNLIALPQPAPTPAPIMMEALSNGVERKLPGQDTPVSGLAVSGFGCKFTDDLTVYKQTPTVFYRNLPPSSSEDNFSQTRQCRRHVGHRLCLTSSIDGEHAHARCMSKTSPNFGQPQPRQPIALQNPSNHAGKTGGVSGDRDSVVQSVGANFGIVRLVAPEDFDAVSVEGFPRKISGKMCPSVLRCSICAIKREMVEFSNTRSAASREGRSRQVFPLTDSWGLLCSVMRKRCRV</sequence>
<dbReference type="VEuPathDB" id="VectorBase:ASIC003266"/>
<gene>
    <name evidence="1" type="ORF">ZHAS_00003266</name>
</gene>
<accession>A0A084VDY9</accession>
<dbReference type="EMBL" id="ATLV01011963">
    <property type="status" value="NOT_ANNOTATED_CDS"/>
    <property type="molecule type" value="Genomic_DNA"/>
</dbReference>
<dbReference type="EMBL" id="KE524742">
    <property type="protein sequence ID" value="KFB36183.1"/>
    <property type="molecule type" value="Genomic_DNA"/>
</dbReference>
<reference evidence="2" key="2">
    <citation type="submission" date="2020-05" db="UniProtKB">
        <authorList>
            <consortium name="EnsemblMetazoa"/>
        </authorList>
    </citation>
    <scope>IDENTIFICATION</scope>
</reference>
<dbReference type="Proteomes" id="UP000030765">
    <property type="component" value="Unassembled WGS sequence"/>
</dbReference>
<evidence type="ECO:0000313" key="2">
    <source>
        <dbReference type="EnsemblMetazoa" id="ASIC003266-PA"/>
    </source>
</evidence>
<dbReference type="EnsemblMetazoa" id="ASIC003266-RA">
    <property type="protein sequence ID" value="ASIC003266-PA"/>
    <property type="gene ID" value="ASIC003266"/>
</dbReference>
<protein>
    <submittedName>
        <fullName evidence="1 2">Unconventionnal myosin-X</fullName>
    </submittedName>
</protein>
<dbReference type="AlphaFoldDB" id="A0A084VDY9"/>